<keyword evidence="3" id="KW-1185">Reference proteome</keyword>
<feature type="chain" id="PRO_5029804848" description="Cerberus family protein" evidence="1">
    <location>
        <begin position="20"/>
        <end position="129"/>
    </location>
</feature>
<feature type="signal peptide" evidence="1">
    <location>
        <begin position="1"/>
        <end position="19"/>
    </location>
</feature>
<dbReference type="AlphaFoldDB" id="A0A7M5X1L6"/>
<evidence type="ECO:0008006" key="4">
    <source>
        <dbReference type="Google" id="ProtNLM"/>
    </source>
</evidence>
<protein>
    <recommendedName>
        <fullName evidence="4">Cerberus family protein</fullName>
    </recommendedName>
</protein>
<dbReference type="Proteomes" id="UP000594262">
    <property type="component" value="Unplaced"/>
</dbReference>
<evidence type="ECO:0000313" key="2">
    <source>
        <dbReference type="EnsemblMetazoa" id="CLYHEMP016110.1"/>
    </source>
</evidence>
<organism evidence="2 3">
    <name type="scientific">Clytia hemisphaerica</name>
    <dbReference type="NCBI Taxonomy" id="252671"/>
    <lineage>
        <taxon>Eukaryota</taxon>
        <taxon>Metazoa</taxon>
        <taxon>Cnidaria</taxon>
        <taxon>Hydrozoa</taxon>
        <taxon>Hydroidolina</taxon>
        <taxon>Leptothecata</taxon>
        <taxon>Obeliida</taxon>
        <taxon>Clytiidae</taxon>
        <taxon>Clytia</taxon>
    </lineage>
</organism>
<accession>A0A7M5X1L6</accession>
<sequence>MDLFAAFFMLVWVMEATFGRPSTEDIPMYNIGGKKYTIATIDQFSNDFKGKCKLHKAHMEFGVNRVVADFCGGGCEGVDADRCIACQPTPNGKKSKNVTIIDKKGISKQKTIQVITACHCAKVKDCVAS</sequence>
<evidence type="ECO:0000256" key="1">
    <source>
        <dbReference type="SAM" id="SignalP"/>
    </source>
</evidence>
<proteinExistence type="predicted"/>
<reference evidence="2" key="1">
    <citation type="submission" date="2021-01" db="UniProtKB">
        <authorList>
            <consortium name="EnsemblMetazoa"/>
        </authorList>
    </citation>
    <scope>IDENTIFICATION</scope>
</reference>
<name>A0A7M5X1L6_9CNID</name>
<dbReference type="EnsemblMetazoa" id="CLYHEMT016110.1">
    <property type="protein sequence ID" value="CLYHEMP016110.1"/>
    <property type="gene ID" value="CLYHEMG016110"/>
</dbReference>
<keyword evidence="1" id="KW-0732">Signal</keyword>
<evidence type="ECO:0000313" key="3">
    <source>
        <dbReference type="Proteomes" id="UP000594262"/>
    </source>
</evidence>